<gene>
    <name evidence="2" type="ORF">BDW47DRAFT_120449</name>
</gene>
<proteinExistence type="predicted"/>
<sequence>MPPQFDEPPLIIPPLDLRKRASDPTTETVSRDECVAHLKFLAVLADLREAVAGTDGLFGLMDPDPKVFLEETGEAGARIREKRWAIYVTRAVDRYAVWWRTCVRASREPVTTVDLETNAYDYITEWNSECSWSAERLPPLDVLMVWHAHMLNPRAFLEDCIRDGKMGFWCTGFPWAVINSCVDDRSLEYEPGHGARELFLKQTRCPWDNLVDSAPKFLNCPACSKEVAVPWTDGAIKLPLVVAFEDCQGYADKKFRSQCLSCGFVIDHERLKIAKFREDVRALYDHNRPMPGTLYSVRGIPEGRRSTKREHAQTTFPNRFVKAACVTILEDTHASQSEARCPTMLKLRENLETQLRNKNVLRTANPGSLVPSLMPAEKIAFRRMMSRYWDNATPFALDLVGAVIRQGTFVQKMDNIDWLHSPTVMETMARLIARYTVFFYIMASNPQHMAVPTLDIDLAWHTHQLAPLRYFEFSTTQTKSERPFRVLIDHDDKVDENALSDGFEWTSRMYKKITNGEIYSECTCWYCEAIRVSDLRDGIFVSSTTARARTAAARLHDRPDISSNPDENPHISAHSAVRPNTSRGIYSDPHQAKFLRLRSNYEKAQRRAEKRDRKAGKEPRKRTADESAVGSYPLMWGYPVFVPYYAPYTCDPSVHAGSYACNPSCMNLDSGAHGNCAAGTCGGGAAAGSCGGTSGGACSGGCASGSCGGSSGGGGGCGGGGGGGGCGGGGGGGGCGGGGGGGC</sequence>
<dbReference type="OrthoDB" id="2684236at2759"/>
<dbReference type="PANTHER" id="PTHR34365">
    <property type="entry name" value="ENOLASE (DUF1399)"/>
    <property type="match status" value="1"/>
</dbReference>
<feature type="region of interest" description="Disordered" evidence="1">
    <location>
        <begin position="552"/>
        <end position="587"/>
    </location>
</feature>
<dbReference type="GeneID" id="36522648"/>
<feature type="compositionally biased region" description="Basic and acidic residues" evidence="1">
    <location>
        <begin position="601"/>
        <end position="625"/>
    </location>
</feature>
<protein>
    <recommendedName>
        <fullName evidence="4">Alpha-ketoglutarate-dependent sulfonate dioxygenase</fullName>
    </recommendedName>
</protein>
<evidence type="ECO:0000256" key="1">
    <source>
        <dbReference type="SAM" id="MobiDB-lite"/>
    </source>
</evidence>
<organism evidence="2 3">
    <name type="scientific">Aspergillus candidus</name>
    <dbReference type="NCBI Taxonomy" id="41067"/>
    <lineage>
        <taxon>Eukaryota</taxon>
        <taxon>Fungi</taxon>
        <taxon>Dikarya</taxon>
        <taxon>Ascomycota</taxon>
        <taxon>Pezizomycotina</taxon>
        <taxon>Eurotiomycetes</taxon>
        <taxon>Eurotiomycetidae</taxon>
        <taxon>Eurotiales</taxon>
        <taxon>Aspergillaceae</taxon>
        <taxon>Aspergillus</taxon>
        <taxon>Aspergillus subgen. Circumdati</taxon>
    </lineage>
</organism>
<name>A0A2I2F117_ASPCN</name>
<evidence type="ECO:0000313" key="3">
    <source>
        <dbReference type="Proteomes" id="UP000234585"/>
    </source>
</evidence>
<evidence type="ECO:0008006" key="4">
    <source>
        <dbReference type="Google" id="ProtNLM"/>
    </source>
</evidence>
<dbReference type="InterPro" id="IPR009836">
    <property type="entry name" value="GRDP-like"/>
</dbReference>
<dbReference type="STRING" id="41067.A0A2I2F117"/>
<dbReference type="PANTHER" id="PTHR34365:SF7">
    <property type="entry name" value="GLYCINE-RICH DOMAIN-CONTAINING PROTEIN 1"/>
    <property type="match status" value="1"/>
</dbReference>
<dbReference type="Proteomes" id="UP000234585">
    <property type="component" value="Unassembled WGS sequence"/>
</dbReference>
<dbReference type="Pfam" id="PF07173">
    <property type="entry name" value="GRDP-like"/>
    <property type="match status" value="1"/>
</dbReference>
<evidence type="ECO:0000313" key="2">
    <source>
        <dbReference type="EMBL" id="PLB34321.1"/>
    </source>
</evidence>
<reference evidence="2 3" key="1">
    <citation type="submission" date="2017-12" db="EMBL/GenBank/DDBJ databases">
        <authorList>
            <consortium name="DOE Joint Genome Institute"/>
            <person name="Haridas S."/>
            <person name="Kjaerbolling I."/>
            <person name="Vesth T.C."/>
            <person name="Frisvad J.C."/>
            <person name="Nybo J.L."/>
            <person name="Theobald S."/>
            <person name="Kuo A."/>
            <person name="Bowyer P."/>
            <person name="Matsuda Y."/>
            <person name="Mondo S."/>
            <person name="Lyhne E.K."/>
            <person name="Kogle M.E."/>
            <person name="Clum A."/>
            <person name="Lipzen A."/>
            <person name="Salamov A."/>
            <person name="Ngan C.Y."/>
            <person name="Daum C."/>
            <person name="Chiniquy J."/>
            <person name="Barry K."/>
            <person name="LaButti K."/>
            <person name="Simmons B.A."/>
            <person name="Magnuson J.K."/>
            <person name="Mortensen U.H."/>
            <person name="Larsen T.O."/>
            <person name="Grigoriev I.V."/>
            <person name="Baker S.E."/>
            <person name="Andersen M.R."/>
            <person name="Nordberg H.P."/>
            <person name="Cantor M.N."/>
            <person name="Hua S.X."/>
        </authorList>
    </citation>
    <scope>NUCLEOTIDE SEQUENCE [LARGE SCALE GENOMIC DNA]</scope>
    <source>
        <strain evidence="2 3">CBS 102.13</strain>
    </source>
</reference>
<accession>A0A2I2F117</accession>
<dbReference type="EMBL" id="KZ559181">
    <property type="protein sequence ID" value="PLB34321.1"/>
    <property type="molecule type" value="Genomic_DNA"/>
</dbReference>
<keyword evidence="3" id="KW-1185">Reference proteome</keyword>
<feature type="region of interest" description="Disordered" evidence="1">
    <location>
        <begin position="601"/>
        <end position="626"/>
    </location>
</feature>
<dbReference type="AlphaFoldDB" id="A0A2I2F117"/>
<dbReference type="RefSeq" id="XP_024668333.1">
    <property type="nucleotide sequence ID" value="XM_024815488.1"/>
</dbReference>